<name>A0A2U9IRQ8_9CREN</name>
<proteinExistence type="predicted"/>
<keyword evidence="1" id="KW-0812">Transmembrane</keyword>
<gene>
    <name evidence="2" type="ORF">DFR87_02360</name>
</gene>
<dbReference type="EMBL" id="CP029287">
    <property type="protein sequence ID" value="AWR98722.1"/>
    <property type="molecule type" value="Genomic_DNA"/>
</dbReference>
<dbReference type="OrthoDB" id="383600at2157"/>
<dbReference type="RefSeq" id="WP_054837337.1">
    <property type="nucleotide sequence ID" value="NZ_BBBA01000045.1"/>
</dbReference>
<dbReference type="KEGG" id="mhk:DFR87_02360"/>
<reference evidence="3" key="3">
    <citation type="submission" date="2020-03" db="EMBL/GenBank/DDBJ databases">
        <title>Sequencing and Assembly of Multiple Reported Metal-Biooxidizing Members of the Extremely Thermoacidophilic Archaeal Family Sulfolobaceae.</title>
        <authorList>
            <person name="Counts J.A."/>
            <person name="Kelly R.M."/>
        </authorList>
    </citation>
    <scope>NUCLEOTIDE SEQUENCE [LARGE SCALE GENOMIC DNA]</scope>
    <source>
        <strain evidence="3">HO1-1</strain>
    </source>
</reference>
<accession>A0A2U9IRQ8</accession>
<dbReference type="Proteomes" id="UP000247586">
    <property type="component" value="Chromosome"/>
</dbReference>
<evidence type="ECO:0000313" key="2">
    <source>
        <dbReference type="EMBL" id="AWR98722.1"/>
    </source>
</evidence>
<sequence length="98" mass="10842">MKWFTYALLSLVFWGIDFPIALSVLTKEFGFPGIVALAVLGVIDYFAELLIVVLMVRTGSKVFGWLRKITQFFCGEGCAVIMALLVLLISSYLATRSA</sequence>
<feature type="transmembrane region" description="Helical" evidence="1">
    <location>
        <begin position="77"/>
        <end position="95"/>
    </location>
</feature>
<feature type="transmembrane region" description="Helical" evidence="1">
    <location>
        <begin position="33"/>
        <end position="56"/>
    </location>
</feature>
<protein>
    <submittedName>
        <fullName evidence="2">Uncharacterized protein</fullName>
    </submittedName>
</protein>
<dbReference type="STRING" id="1293036.GCA_001315825_02856"/>
<reference evidence="3" key="2">
    <citation type="submission" date="2020-03" db="EMBL/GenBank/DDBJ databases">
        <title>Complete Genome Sequences of Extremely Thermoacidophilic, Metal-Mobilizing Type-Strain Members of the Archaeal Family Sulfolobaceae: Acidianus brierleyi DSM-1651T, Acidianus sulfidivorans DSM-18786T, Metallosphaera hakonensis DSM-7519T, and Metallosphaera prunae DSM-10039T.</title>
        <authorList>
            <person name="Counts J.A."/>
            <person name="Kelly R.M."/>
        </authorList>
    </citation>
    <scope>NUCLEOTIDE SEQUENCE [LARGE SCALE GENOMIC DNA]</scope>
    <source>
        <strain evidence="3">HO1-1</strain>
    </source>
</reference>
<reference evidence="2 3" key="1">
    <citation type="submission" date="2018-05" db="EMBL/GenBank/DDBJ databases">
        <title>Complete Genome Sequences of Extremely Thermoacidophilic, Metal-Mobilizing Type-Strain Members of the Archaeal Family Sulfolobaceae: Acidianus brierleyi DSM-1651T, Acidianus sulfidivorans DSM-18786T, Metallosphaera hakonensis DSM-7519T, and Metallosphaera prunae DSM-10039T.</title>
        <authorList>
            <person name="Counts J.A."/>
            <person name="Kelly R.M."/>
        </authorList>
    </citation>
    <scope>NUCLEOTIDE SEQUENCE [LARGE SCALE GENOMIC DNA]</scope>
    <source>
        <strain evidence="2 3">HO1-1</strain>
    </source>
</reference>
<dbReference type="AlphaFoldDB" id="A0A2U9IRQ8"/>
<keyword evidence="1" id="KW-0472">Membrane</keyword>
<evidence type="ECO:0000313" key="3">
    <source>
        <dbReference type="Proteomes" id="UP000247586"/>
    </source>
</evidence>
<evidence type="ECO:0000256" key="1">
    <source>
        <dbReference type="SAM" id="Phobius"/>
    </source>
</evidence>
<keyword evidence="1" id="KW-1133">Transmembrane helix</keyword>
<organism evidence="2 3">
    <name type="scientific">Metallosphaera hakonensis JCM 8857 = DSM 7519</name>
    <dbReference type="NCBI Taxonomy" id="1293036"/>
    <lineage>
        <taxon>Archaea</taxon>
        <taxon>Thermoproteota</taxon>
        <taxon>Thermoprotei</taxon>
        <taxon>Sulfolobales</taxon>
        <taxon>Sulfolobaceae</taxon>
        <taxon>Metallosphaera</taxon>
    </lineage>
</organism>
<dbReference type="GeneID" id="36834148"/>
<keyword evidence="3" id="KW-1185">Reference proteome</keyword>